<protein>
    <submittedName>
        <fullName evidence="2">GNAT family N-acetyltransferase</fullName>
    </submittedName>
</protein>
<organism evidence="2 3">
    <name type="scientific">Mesorhizobium denitrificans</name>
    <dbReference type="NCBI Taxonomy" id="2294114"/>
    <lineage>
        <taxon>Bacteria</taxon>
        <taxon>Pseudomonadati</taxon>
        <taxon>Pseudomonadota</taxon>
        <taxon>Alphaproteobacteria</taxon>
        <taxon>Hyphomicrobiales</taxon>
        <taxon>Phyllobacteriaceae</taxon>
        <taxon>Mesorhizobium</taxon>
    </lineage>
</organism>
<gene>
    <name evidence="2" type="ORF">DY251_15240</name>
</gene>
<dbReference type="Gene3D" id="3.40.630.30">
    <property type="match status" value="1"/>
</dbReference>
<dbReference type="Proteomes" id="UP000262379">
    <property type="component" value="Unassembled WGS sequence"/>
</dbReference>
<name>A0A371XBI7_9HYPH</name>
<keyword evidence="2" id="KW-0808">Transferase</keyword>
<accession>A0A371XBI7</accession>
<dbReference type="EMBL" id="QURN01000012">
    <property type="protein sequence ID" value="RFC66605.1"/>
    <property type="molecule type" value="Genomic_DNA"/>
</dbReference>
<dbReference type="PROSITE" id="PS51186">
    <property type="entry name" value="GNAT"/>
    <property type="match status" value="1"/>
</dbReference>
<evidence type="ECO:0000313" key="3">
    <source>
        <dbReference type="Proteomes" id="UP000262379"/>
    </source>
</evidence>
<keyword evidence="3" id="KW-1185">Reference proteome</keyword>
<dbReference type="InterPro" id="IPR016181">
    <property type="entry name" value="Acyl_CoA_acyltransferase"/>
</dbReference>
<comment type="caution">
    <text evidence="2">The sequence shown here is derived from an EMBL/GenBank/DDBJ whole genome shotgun (WGS) entry which is preliminary data.</text>
</comment>
<reference evidence="3" key="1">
    <citation type="submission" date="2018-08" db="EMBL/GenBank/DDBJ databases">
        <authorList>
            <person name="Im W.T."/>
        </authorList>
    </citation>
    <scope>NUCLEOTIDE SEQUENCE [LARGE SCALE GENOMIC DNA]</scope>
    <source>
        <strain evidence="3">LA-28</strain>
    </source>
</reference>
<sequence length="271" mass="29681">MTEDIVATMKVGTEVFSLSVMTQADTPREQLDSEAMAIYEIFAEREREFGFSPDVVVEYPPIGESQTGGFLIDPVGYIAARVAELQKSRPISQIVVLTTYGQQLLGPLSAAGYKPVQIDMPAGPDHTYAFTLVRDIQPTNACSLYLEAVNEADDKIRPTFVLKLIDSNGRLCGGACGSVHERDGKRFAYLSMLTLVPGLPPTTGTRLTEAMIEALRQQGVSTMHLGTQTAGRFYEKLGFRVTHRLVEGLRTRMSGSGKHLSDDLVMMSIDL</sequence>
<evidence type="ECO:0000259" key="1">
    <source>
        <dbReference type="PROSITE" id="PS51186"/>
    </source>
</evidence>
<dbReference type="SUPFAM" id="SSF55729">
    <property type="entry name" value="Acyl-CoA N-acyltransferases (Nat)"/>
    <property type="match status" value="1"/>
</dbReference>
<dbReference type="InterPro" id="IPR000182">
    <property type="entry name" value="GNAT_dom"/>
</dbReference>
<dbReference type="AlphaFoldDB" id="A0A371XBI7"/>
<feature type="domain" description="N-acetyltransferase" evidence="1">
    <location>
        <begin position="116"/>
        <end position="271"/>
    </location>
</feature>
<evidence type="ECO:0000313" key="2">
    <source>
        <dbReference type="EMBL" id="RFC66605.1"/>
    </source>
</evidence>
<dbReference type="GO" id="GO:0016747">
    <property type="term" value="F:acyltransferase activity, transferring groups other than amino-acyl groups"/>
    <property type="evidence" value="ECO:0007669"/>
    <property type="project" value="InterPro"/>
</dbReference>
<proteinExistence type="predicted"/>